<dbReference type="InterPro" id="IPR002716">
    <property type="entry name" value="PIN_dom"/>
</dbReference>
<dbReference type="AlphaFoldDB" id="A0A2H0RD90"/>
<dbReference type="Gene3D" id="3.40.50.1010">
    <property type="entry name" value="5'-nuclease"/>
    <property type="match status" value="1"/>
</dbReference>
<feature type="domain" description="PIN" evidence="1">
    <location>
        <begin position="3"/>
        <end position="128"/>
    </location>
</feature>
<organism evidence="2 3">
    <name type="scientific">candidate division WWE3 bacterium CG10_big_fil_rev_8_21_14_0_10_32_10</name>
    <dbReference type="NCBI Taxonomy" id="1975090"/>
    <lineage>
        <taxon>Bacteria</taxon>
        <taxon>Katanobacteria</taxon>
    </lineage>
</organism>
<gene>
    <name evidence="2" type="ORF">COV24_00915</name>
</gene>
<evidence type="ECO:0000259" key="1">
    <source>
        <dbReference type="Pfam" id="PF01850"/>
    </source>
</evidence>
<dbReference type="Pfam" id="PF01850">
    <property type="entry name" value="PIN"/>
    <property type="match status" value="1"/>
</dbReference>
<sequence length="139" mass="16249">MRYIIDTNIFIRVLETSNKTQHEECKRFLRYVKINKIEASTLDVVLAEIDWTLKSFYKVKKSKRVESLKYIINLPGLGFIHKSDINTTLTLYENHNVKFVDCLLASIPQVINKEWAVVSYDKDFDKLGIIRKNPGELVI</sequence>
<dbReference type="EMBL" id="PCXU01000011">
    <property type="protein sequence ID" value="PIR43785.1"/>
    <property type="molecule type" value="Genomic_DNA"/>
</dbReference>
<dbReference type="PANTHER" id="PTHR38826:SF5">
    <property type="entry name" value="RIBONUCLEASE VAPC13"/>
    <property type="match status" value="1"/>
</dbReference>
<evidence type="ECO:0000313" key="2">
    <source>
        <dbReference type="EMBL" id="PIR43785.1"/>
    </source>
</evidence>
<name>A0A2H0RD90_UNCKA</name>
<dbReference type="SUPFAM" id="SSF88723">
    <property type="entry name" value="PIN domain-like"/>
    <property type="match status" value="1"/>
</dbReference>
<dbReference type="InterPro" id="IPR052106">
    <property type="entry name" value="PINc/VapC_TA"/>
</dbReference>
<reference evidence="2 3" key="1">
    <citation type="submission" date="2017-09" db="EMBL/GenBank/DDBJ databases">
        <title>Depth-based differentiation of microbial function through sediment-hosted aquifers and enrichment of novel symbionts in the deep terrestrial subsurface.</title>
        <authorList>
            <person name="Probst A.J."/>
            <person name="Ladd B."/>
            <person name="Jarett J.K."/>
            <person name="Geller-Mcgrath D.E."/>
            <person name="Sieber C.M."/>
            <person name="Emerson J.B."/>
            <person name="Anantharaman K."/>
            <person name="Thomas B.C."/>
            <person name="Malmstrom R."/>
            <person name="Stieglmeier M."/>
            <person name="Klingl A."/>
            <person name="Woyke T."/>
            <person name="Ryan C.M."/>
            <person name="Banfield J.F."/>
        </authorList>
    </citation>
    <scope>NUCLEOTIDE SEQUENCE [LARGE SCALE GENOMIC DNA]</scope>
    <source>
        <strain evidence="2">CG10_big_fil_rev_8_21_14_0_10_32_10</strain>
    </source>
</reference>
<dbReference type="InterPro" id="IPR029060">
    <property type="entry name" value="PIN-like_dom_sf"/>
</dbReference>
<protein>
    <recommendedName>
        <fullName evidence="1">PIN domain-containing protein</fullName>
    </recommendedName>
</protein>
<comment type="caution">
    <text evidence="2">The sequence shown here is derived from an EMBL/GenBank/DDBJ whole genome shotgun (WGS) entry which is preliminary data.</text>
</comment>
<proteinExistence type="predicted"/>
<accession>A0A2H0RD90</accession>
<evidence type="ECO:0000313" key="3">
    <source>
        <dbReference type="Proteomes" id="UP000230214"/>
    </source>
</evidence>
<dbReference type="Proteomes" id="UP000230214">
    <property type="component" value="Unassembled WGS sequence"/>
</dbReference>
<dbReference type="PANTHER" id="PTHR38826">
    <property type="entry name" value="RIBONUCLEASE VAPC13"/>
    <property type="match status" value="1"/>
</dbReference>